<proteinExistence type="predicted"/>
<reference evidence="1" key="1">
    <citation type="submission" date="2022-08" db="EMBL/GenBank/DDBJ databases">
        <authorList>
            <person name="Kallberg Y."/>
            <person name="Tangrot J."/>
            <person name="Rosling A."/>
        </authorList>
    </citation>
    <scope>NUCLEOTIDE SEQUENCE</scope>
    <source>
        <strain evidence="1">Wild A</strain>
    </source>
</reference>
<keyword evidence="2" id="KW-1185">Reference proteome</keyword>
<sequence>RKIQKSNDTSVFKNKHQIAISRDGKYAVTFDYVNRVVKVVENTDYRNKIKKIHKSQDDLEQNETEVVNKTITSLKINDDLTFKEFGKILDQSDTITVEDNDQFRWSLDISSKINYHIENFIFVAVSHIDVANDMKKKDKTDMEYKKINVEMQMNKISYDTPKGNIITVPDKRTAIYYDKSEENDDYILKRLIVMNINGIYNFEYSVGSKCFNNNERFCYPKIFEEELKDWYADEGVPDCMDRLLSCIYDKYLLVEYYKNNIQFLEESNIKRSESMTKHIRKYGKYSYSIDNQKLQLCFVRGQSIMIYFMGSGLEISYKLFEEIRKIHLIEFIDGDEKLLLVCSDEEKNQKIIIWDLYNSDMIKTFPLCKNTHLARTSGNILQVDYKGNVTSILKMIDNELRKETENEKDDRIFVEYTAEIEKNPILKKEEFLQEKHTVFFYEDYDESKFKPLINEIEPWVMDNYDKTSFCLYNDEVEVLQLIIGRTTVQIWHKFLSNPKDKDKEKDKLPNEGKPFLELIWTNGIPIDQESKENRLRINKHLFGPKYFYLEIYWYENNSSEEVDEINVEENMKAMK</sequence>
<protein>
    <submittedName>
        <fullName evidence="1">6733_t:CDS:1</fullName>
    </submittedName>
</protein>
<dbReference type="OrthoDB" id="2388156at2759"/>
<evidence type="ECO:0000313" key="1">
    <source>
        <dbReference type="EMBL" id="CAI2168067.1"/>
    </source>
</evidence>
<accession>A0A9W4SFX0</accession>
<dbReference type="EMBL" id="CAMKVN010000451">
    <property type="protein sequence ID" value="CAI2168067.1"/>
    <property type="molecule type" value="Genomic_DNA"/>
</dbReference>
<dbReference type="Proteomes" id="UP001153678">
    <property type="component" value="Unassembled WGS sequence"/>
</dbReference>
<feature type="non-terminal residue" evidence="1">
    <location>
        <position position="1"/>
    </location>
</feature>
<comment type="caution">
    <text evidence="1">The sequence shown here is derived from an EMBL/GenBank/DDBJ whole genome shotgun (WGS) entry which is preliminary data.</text>
</comment>
<gene>
    <name evidence="1" type="ORF">FWILDA_LOCUS3398</name>
</gene>
<dbReference type="AlphaFoldDB" id="A0A9W4SFX0"/>
<name>A0A9W4SFX0_9GLOM</name>
<organism evidence="1 2">
    <name type="scientific">Funneliformis geosporum</name>
    <dbReference type="NCBI Taxonomy" id="1117311"/>
    <lineage>
        <taxon>Eukaryota</taxon>
        <taxon>Fungi</taxon>
        <taxon>Fungi incertae sedis</taxon>
        <taxon>Mucoromycota</taxon>
        <taxon>Glomeromycotina</taxon>
        <taxon>Glomeromycetes</taxon>
        <taxon>Glomerales</taxon>
        <taxon>Glomeraceae</taxon>
        <taxon>Funneliformis</taxon>
    </lineage>
</organism>
<evidence type="ECO:0000313" key="2">
    <source>
        <dbReference type="Proteomes" id="UP001153678"/>
    </source>
</evidence>